<dbReference type="GO" id="GO:0015232">
    <property type="term" value="F:heme transmembrane transporter activity"/>
    <property type="evidence" value="ECO:0007669"/>
    <property type="project" value="InterPro"/>
</dbReference>
<feature type="transmembrane region" description="Helical" evidence="8">
    <location>
        <begin position="185"/>
        <end position="207"/>
    </location>
</feature>
<feature type="transmembrane region" description="Helical" evidence="8">
    <location>
        <begin position="7"/>
        <end position="28"/>
    </location>
</feature>
<keyword evidence="5" id="KW-0201">Cytochrome c-type biogenesis</keyword>
<dbReference type="Proteomes" id="UP000230821">
    <property type="component" value="Unassembled WGS sequence"/>
</dbReference>
<evidence type="ECO:0000256" key="6">
    <source>
        <dbReference type="ARBA" id="ARBA00022989"/>
    </source>
</evidence>
<dbReference type="InterPro" id="IPR045062">
    <property type="entry name" value="Cyt_c_biogenesis_CcsA/CcmC"/>
</dbReference>
<keyword evidence="7 8" id="KW-0472">Membrane</keyword>
<evidence type="ECO:0000256" key="7">
    <source>
        <dbReference type="ARBA" id="ARBA00023136"/>
    </source>
</evidence>
<evidence type="ECO:0000313" key="11">
    <source>
        <dbReference type="Proteomes" id="UP000230821"/>
    </source>
</evidence>
<organism evidence="10 11">
    <name type="scientific">candidate division KSB3 bacterium</name>
    <dbReference type="NCBI Taxonomy" id="2044937"/>
    <lineage>
        <taxon>Bacteria</taxon>
        <taxon>candidate division KSB3</taxon>
    </lineage>
</organism>
<evidence type="ECO:0000256" key="4">
    <source>
        <dbReference type="ARBA" id="ARBA00022692"/>
    </source>
</evidence>
<dbReference type="GO" id="GO:0005886">
    <property type="term" value="C:plasma membrane"/>
    <property type="evidence" value="ECO:0007669"/>
    <property type="project" value="TreeGrafter"/>
</dbReference>
<dbReference type="Pfam" id="PF01578">
    <property type="entry name" value="Cytochrom_C_asm"/>
    <property type="match status" value="1"/>
</dbReference>
<dbReference type="GO" id="GO:0020037">
    <property type="term" value="F:heme binding"/>
    <property type="evidence" value="ECO:0007669"/>
    <property type="project" value="InterPro"/>
</dbReference>
<gene>
    <name evidence="10" type="ORF">CSA56_00755</name>
</gene>
<reference evidence="10 11" key="1">
    <citation type="submission" date="2017-10" db="EMBL/GenBank/DDBJ databases">
        <title>Novel microbial diversity and functional potential in the marine mammal oral microbiome.</title>
        <authorList>
            <person name="Dudek N.K."/>
            <person name="Sun C.L."/>
            <person name="Burstein D."/>
            <person name="Kantor R.S."/>
            <person name="Aliaga Goltsman D.S."/>
            <person name="Bik E.M."/>
            <person name="Thomas B.C."/>
            <person name="Banfield J.F."/>
            <person name="Relman D.A."/>
        </authorList>
    </citation>
    <scope>NUCLEOTIDE SEQUENCE [LARGE SCALE GENOMIC DNA]</scope>
    <source>
        <strain evidence="10">DOLJORAL78_47_16</strain>
    </source>
</reference>
<comment type="similarity">
    <text evidence="2">Belongs to the CcmC/CycZ/HelC family.</text>
</comment>
<feature type="domain" description="Cytochrome c assembly protein" evidence="9">
    <location>
        <begin position="13"/>
        <end position="171"/>
    </location>
</feature>
<keyword evidence="6 8" id="KW-1133">Transmembrane helix</keyword>
<sequence length="238" mass="27270">MSKKSLLVDVILGGLTFVTMLLSFYAIFTYAPVEKTMGAVQKIFYLHLPLAMLSFVAFFIVFITSMIYLHAGTPLWDIWAYCAAEVGVVFCTLVLITGSIWAKPTWNVWWTWDPRLTTVLMLWSMYIAYLMLRKLLKPGAKTSNIAAVFGIISFANVPLTFVAIRKWRTIHPVVIDSKGIHISPPMLHTLVIGFLAMSLLFVLLLRLRVRVEQSQHRYYELRFLAEKQRKQKGENMSS</sequence>
<feature type="transmembrane region" description="Helical" evidence="8">
    <location>
        <begin position="48"/>
        <end position="71"/>
    </location>
</feature>
<feature type="transmembrane region" description="Helical" evidence="8">
    <location>
        <begin position="114"/>
        <end position="132"/>
    </location>
</feature>
<name>A0A2G6KN37_9BACT</name>
<evidence type="ECO:0000256" key="8">
    <source>
        <dbReference type="SAM" id="Phobius"/>
    </source>
</evidence>
<dbReference type="PANTHER" id="PTHR30071:SF1">
    <property type="entry name" value="CYTOCHROME B_B6 PROTEIN-RELATED"/>
    <property type="match status" value="1"/>
</dbReference>
<evidence type="ECO:0000259" key="9">
    <source>
        <dbReference type="Pfam" id="PF01578"/>
    </source>
</evidence>
<accession>A0A2G6KN37</accession>
<feature type="transmembrane region" description="Helical" evidence="8">
    <location>
        <begin position="78"/>
        <end position="102"/>
    </location>
</feature>
<comment type="subcellular location">
    <subcellularLocation>
        <location evidence="1">Membrane</location>
        <topology evidence="1">Multi-pass membrane protein</topology>
    </subcellularLocation>
</comment>
<dbReference type="InterPro" id="IPR003557">
    <property type="entry name" value="Cyt_c_biogenesis_CcmC"/>
</dbReference>
<dbReference type="GO" id="GO:0017004">
    <property type="term" value="P:cytochrome complex assembly"/>
    <property type="evidence" value="ECO:0007669"/>
    <property type="project" value="UniProtKB-KW"/>
</dbReference>
<evidence type="ECO:0000313" key="10">
    <source>
        <dbReference type="EMBL" id="PIE36249.1"/>
    </source>
</evidence>
<dbReference type="InterPro" id="IPR002541">
    <property type="entry name" value="Cyt_c_assembly"/>
</dbReference>
<proteinExistence type="inferred from homology"/>
<dbReference type="EMBL" id="PDSK01000021">
    <property type="protein sequence ID" value="PIE36249.1"/>
    <property type="molecule type" value="Genomic_DNA"/>
</dbReference>
<evidence type="ECO:0000256" key="5">
    <source>
        <dbReference type="ARBA" id="ARBA00022748"/>
    </source>
</evidence>
<dbReference type="AlphaFoldDB" id="A0A2G6KN37"/>
<dbReference type="PRINTS" id="PR01386">
    <property type="entry name" value="CCMCBIOGNSIS"/>
</dbReference>
<feature type="transmembrane region" description="Helical" evidence="8">
    <location>
        <begin position="144"/>
        <end position="165"/>
    </location>
</feature>
<comment type="caution">
    <text evidence="10">The sequence shown here is derived from an EMBL/GenBank/DDBJ whole genome shotgun (WGS) entry which is preliminary data.</text>
</comment>
<evidence type="ECO:0000256" key="3">
    <source>
        <dbReference type="ARBA" id="ARBA00016463"/>
    </source>
</evidence>
<protein>
    <recommendedName>
        <fullName evidence="3">Heme exporter protein C</fullName>
    </recommendedName>
</protein>
<dbReference type="PANTHER" id="PTHR30071">
    <property type="entry name" value="HEME EXPORTER PROTEIN C"/>
    <property type="match status" value="1"/>
</dbReference>
<keyword evidence="4 8" id="KW-0812">Transmembrane</keyword>
<evidence type="ECO:0000256" key="1">
    <source>
        <dbReference type="ARBA" id="ARBA00004141"/>
    </source>
</evidence>
<evidence type="ECO:0000256" key="2">
    <source>
        <dbReference type="ARBA" id="ARBA00005840"/>
    </source>
</evidence>